<dbReference type="Gene3D" id="3.40.50.10330">
    <property type="entry name" value="Probable inorganic polyphosphate/atp-NAD kinase, domain 1"/>
    <property type="match status" value="1"/>
</dbReference>
<dbReference type="PANTHER" id="PTHR12358:SF6">
    <property type="entry name" value="CERAMIDE KINASE"/>
    <property type="match status" value="1"/>
</dbReference>
<dbReference type="EMBL" id="GISG01279490">
    <property type="protein sequence ID" value="MBA4678499.1"/>
    <property type="molecule type" value="Transcribed_RNA"/>
</dbReference>
<dbReference type="InterPro" id="IPR016064">
    <property type="entry name" value="NAD/diacylglycerol_kinase_sf"/>
</dbReference>
<dbReference type="EMBL" id="GISG01279491">
    <property type="protein sequence ID" value="MBA4678500.1"/>
    <property type="molecule type" value="Transcribed_RNA"/>
</dbReference>
<dbReference type="InterPro" id="IPR045363">
    <property type="entry name" value="CERK_C"/>
</dbReference>
<dbReference type="GO" id="GO:0006672">
    <property type="term" value="P:ceramide metabolic process"/>
    <property type="evidence" value="ECO:0007669"/>
    <property type="project" value="TreeGrafter"/>
</dbReference>
<dbReference type="GO" id="GO:0016020">
    <property type="term" value="C:membrane"/>
    <property type="evidence" value="ECO:0007669"/>
    <property type="project" value="GOC"/>
</dbReference>
<reference evidence="2" key="1">
    <citation type="journal article" date="2013" name="J. Plant Res.">
        <title>Effect of fungi and light on seed germination of three Opuntia species from semiarid lands of central Mexico.</title>
        <authorList>
            <person name="Delgado-Sanchez P."/>
            <person name="Jimenez-Bremont J.F."/>
            <person name="Guerrero-Gonzalez Mde L."/>
            <person name="Flores J."/>
        </authorList>
    </citation>
    <scope>NUCLEOTIDE SEQUENCE</scope>
    <source>
        <tissue evidence="2">Cladode</tissue>
    </source>
</reference>
<dbReference type="InterPro" id="IPR001206">
    <property type="entry name" value="Diacylglycerol_kinase_cat_dom"/>
</dbReference>
<dbReference type="InterPro" id="IPR050187">
    <property type="entry name" value="Lipid_Phosphate_FormReg"/>
</dbReference>
<protein>
    <recommendedName>
        <fullName evidence="1">DAGKc domain-containing protein</fullName>
    </recommendedName>
</protein>
<accession>A0A7C9EWF8</accession>
<dbReference type="PROSITE" id="PS50146">
    <property type="entry name" value="DAGK"/>
    <property type="match status" value="1"/>
</dbReference>
<dbReference type="InterPro" id="IPR017438">
    <property type="entry name" value="ATP-NAD_kinase_N"/>
</dbReference>
<dbReference type="AlphaFoldDB" id="A0A7C9EWF8"/>
<dbReference type="Gene3D" id="2.60.200.40">
    <property type="match status" value="1"/>
</dbReference>
<dbReference type="SMART" id="SM00046">
    <property type="entry name" value="DAGKc"/>
    <property type="match status" value="1"/>
</dbReference>
<dbReference type="Pfam" id="PF19280">
    <property type="entry name" value="CERK_C"/>
    <property type="match status" value="1"/>
</dbReference>
<feature type="domain" description="DAGKc" evidence="1">
    <location>
        <begin position="154"/>
        <end position="362"/>
    </location>
</feature>
<evidence type="ECO:0000313" key="2">
    <source>
        <dbReference type="EMBL" id="MBA4678500.1"/>
    </source>
</evidence>
<sequence length="598" mass="66586">MERDDNCPTERSQLNGHFEDAPTVSTSRVFLDRVGEVILSVNSTGFSWKPVDSPDDDESICWARKFLPYSACEIKFSDIYAVESLDWGSICQPRGYCFRRTVLEMHRFVVHGMRRSESNPCLWQLAEYKFGHMDQLKCETLLNQINSFLNKEKGRPKSLLVFVNPKSGKGNGRKIWGVVAPIFSRAKVSAEVTVTERPGHAYDVVTSMSSGELNSYDGIVAVGGDGLFNEILNGLLSSRLKTSYPPAPPDFMASLGQGPNAMVADPNGTDAGSFHPNEDQFPLFPTSRHDESEMPSFRVYHADEDAEFSMPHKWFRFGIIPAGSTDAVVICTTGARDPITSALHIVLGKRIGLDIAQVVCWKETKESKVEPSVRYTASFVGYGFYGDVITESEKCRWMGPTRYDFAGTKVFLRHRSYEAEIAYLDVKSGQADTEFKEDDLNGRRKSSCCGHRKKQKRVICRANCEICNAPSSVIGESRWLKSKGHFLSAGAAVISCRNEKAPDGLVADAHLSDGFLHLILVKNCWHASYLWHLIHLARKGGSPLDFNFVEHHKTSAFTFTSFGKEGVWNLDGEILRAHKLSARVLRGLVSLFAAGPEV</sequence>
<proteinExistence type="predicted"/>
<dbReference type="GO" id="GO:0001729">
    <property type="term" value="F:ceramide kinase activity"/>
    <property type="evidence" value="ECO:0007669"/>
    <property type="project" value="TreeGrafter"/>
</dbReference>
<evidence type="ECO:0000259" key="1">
    <source>
        <dbReference type="PROSITE" id="PS50146"/>
    </source>
</evidence>
<dbReference type="PANTHER" id="PTHR12358">
    <property type="entry name" value="SPHINGOSINE KINASE"/>
    <property type="match status" value="1"/>
</dbReference>
<dbReference type="Pfam" id="PF00781">
    <property type="entry name" value="DAGK_cat"/>
    <property type="match status" value="1"/>
</dbReference>
<dbReference type="SUPFAM" id="SSF111331">
    <property type="entry name" value="NAD kinase/diacylglycerol kinase-like"/>
    <property type="match status" value="1"/>
</dbReference>
<reference evidence="2" key="2">
    <citation type="submission" date="2020-07" db="EMBL/GenBank/DDBJ databases">
        <authorList>
            <person name="Vera ALvarez R."/>
            <person name="Arias-Moreno D.M."/>
            <person name="Jimenez-Jacinto V."/>
            <person name="Jimenez-Bremont J.F."/>
            <person name="Swaminathan K."/>
            <person name="Moose S.P."/>
            <person name="Guerrero-Gonzalez M.L."/>
            <person name="Marino-Ramirez L."/>
            <person name="Landsman D."/>
            <person name="Rodriguez-Kessler M."/>
            <person name="Delgado-Sanchez P."/>
        </authorList>
    </citation>
    <scope>NUCLEOTIDE SEQUENCE</scope>
    <source>
        <tissue evidence="2">Cladode</tissue>
    </source>
</reference>
<name>A0A7C9EWF8_OPUST</name>
<organism evidence="2">
    <name type="scientific">Opuntia streptacantha</name>
    <name type="common">Prickly pear cactus</name>
    <name type="synonym">Opuntia cardona</name>
    <dbReference type="NCBI Taxonomy" id="393608"/>
    <lineage>
        <taxon>Eukaryota</taxon>
        <taxon>Viridiplantae</taxon>
        <taxon>Streptophyta</taxon>
        <taxon>Embryophyta</taxon>
        <taxon>Tracheophyta</taxon>
        <taxon>Spermatophyta</taxon>
        <taxon>Magnoliopsida</taxon>
        <taxon>eudicotyledons</taxon>
        <taxon>Gunneridae</taxon>
        <taxon>Pentapetalae</taxon>
        <taxon>Caryophyllales</taxon>
        <taxon>Cactineae</taxon>
        <taxon>Cactaceae</taxon>
        <taxon>Opuntioideae</taxon>
        <taxon>Opuntia</taxon>
    </lineage>
</organism>